<gene>
    <name evidence="4" type="ORF">AU468_01860</name>
</gene>
<dbReference type="AlphaFoldDB" id="A0A2S4K0H4"/>
<dbReference type="InterPro" id="IPR029057">
    <property type="entry name" value="PRTase-like"/>
</dbReference>
<dbReference type="PANTHER" id="PTHR43363">
    <property type="entry name" value="HYPOXANTHINE PHOSPHORIBOSYLTRANSFERASE"/>
    <property type="match status" value="1"/>
</dbReference>
<organism evidence="4 5">
    <name type="scientific">Alkalispirochaeta sphaeroplastigenens</name>
    <dbReference type="NCBI Taxonomy" id="1187066"/>
    <lineage>
        <taxon>Bacteria</taxon>
        <taxon>Pseudomonadati</taxon>
        <taxon>Spirochaetota</taxon>
        <taxon>Spirochaetia</taxon>
        <taxon>Spirochaetales</taxon>
        <taxon>Spirochaetaceae</taxon>
        <taxon>Alkalispirochaeta</taxon>
    </lineage>
</organism>
<keyword evidence="5" id="KW-1185">Reference proteome</keyword>
<dbReference type="InterPro" id="IPR000836">
    <property type="entry name" value="PRTase_dom"/>
</dbReference>
<dbReference type="GO" id="GO:0016757">
    <property type="term" value="F:glycosyltransferase activity"/>
    <property type="evidence" value="ECO:0007669"/>
    <property type="project" value="UniProtKB-KW"/>
</dbReference>
<dbReference type="Gene3D" id="3.40.50.2020">
    <property type="match status" value="1"/>
</dbReference>
<evidence type="ECO:0000256" key="2">
    <source>
        <dbReference type="ARBA" id="ARBA00022679"/>
    </source>
</evidence>
<dbReference type="Proteomes" id="UP000237350">
    <property type="component" value="Unassembled WGS sequence"/>
</dbReference>
<dbReference type="OrthoDB" id="199120at2"/>
<evidence type="ECO:0000259" key="3">
    <source>
        <dbReference type="Pfam" id="PF00156"/>
    </source>
</evidence>
<dbReference type="PANTHER" id="PTHR43363:SF1">
    <property type="entry name" value="HYPOXANTHINE-GUANINE PHOSPHORIBOSYLTRANSFERASE"/>
    <property type="match status" value="1"/>
</dbReference>
<dbReference type="RefSeq" id="WP_103679257.1">
    <property type="nucleotide sequence ID" value="NZ_LPWH01000004.1"/>
</dbReference>
<sequence>MSNKHFISYDTVRNNAVVLAQQICQEGFIPDVIYVSLRGGAYMGNVISEYFKFVRRGQRPVFYAAVVARSYTDIREQERVSVDGWTYSPEHLRSGDRVLVIDDIFDTGRTVNHLVEVILQKGLPRSDVKIAVHDYKIRHYVEEKQPIQPDYYCRKHEIQTPEEDHWIHYLSHELVGLLPEEIDRQYPDERVRAVLHGLP</sequence>
<dbReference type="SUPFAM" id="SSF53271">
    <property type="entry name" value="PRTase-like"/>
    <property type="match status" value="1"/>
</dbReference>
<protein>
    <submittedName>
        <fullName evidence="4">Phosphoribosyl transferase</fullName>
    </submittedName>
</protein>
<feature type="domain" description="Phosphoribosyltransferase" evidence="3">
    <location>
        <begin position="19"/>
        <end position="139"/>
    </location>
</feature>
<reference evidence="5" key="1">
    <citation type="submission" date="2015-12" db="EMBL/GenBank/DDBJ databases">
        <authorList>
            <person name="Lodha T.D."/>
            <person name="Chintalapati S."/>
            <person name="Chintalapati V.R."/>
            <person name="Sravanthi T."/>
        </authorList>
    </citation>
    <scope>NUCLEOTIDE SEQUENCE [LARGE SCALE GENOMIC DNA]</scope>
    <source>
        <strain evidence="5">JC133</strain>
    </source>
</reference>
<name>A0A2S4K0H4_9SPIO</name>
<dbReference type="EMBL" id="LPWH01000004">
    <property type="protein sequence ID" value="POR05258.1"/>
    <property type="molecule type" value="Genomic_DNA"/>
</dbReference>
<dbReference type="Pfam" id="PF00156">
    <property type="entry name" value="Pribosyltran"/>
    <property type="match status" value="1"/>
</dbReference>
<keyword evidence="1" id="KW-0328">Glycosyltransferase</keyword>
<evidence type="ECO:0000256" key="1">
    <source>
        <dbReference type="ARBA" id="ARBA00022676"/>
    </source>
</evidence>
<evidence type="ECO:0000313" key="5">
    <source>
        <dbReference type="Proteomes" id="UP000237350"/>
    </source>
</evidence>
<comment type="caution">
    <text evidence="4">The sequence shown here is derived from an EMBL/GenBank/DDBJ whole genome shotgun (WGS) entry which is preliminary data.</text>
</comment>
<evidence type="ECO:0000313" key="4">
    <source>
        <dbReference type="EMBL" id="POR05258.1"/>
    </source>
</evidence>
<dbReference type="CDD" id="cd06223">
    <property type="entry name" value="PRTases_typeI"/>
    <property type="match status" value="1"/>
</dbReference>
<accession>A0A2S4K0H4</accession>
<keyword evidence="2 4" id="KW-0808">Transferase</keyword>
<proteinExistence type="predicted"/>